<feature type="non-terminal residue" evidence="1">
    <location>
        <position position="1"/>
    </location>
</feature>
<proteinExistence type="predicted"/>
<accession>A0A8D7F3J9</accession>
<dbReference type="AlphaFoldDB" id="A0A8D7F3J9"/>
<feature type="non-terminal residue" evidence="1">
    <location>
        <position position="51"/>
    </location>
</feature>
<reference evidence="1" key="1">
    <citation type="submission" date="2021-03" db="EMBL/GenBank/DDBJ databases">
        <authorList>
            <consortium name="Genoscope - CEA"/>
            <person name="William W."/>
        </authorList>
    </citation>
    <scope>NUCLEOTIDE SEQUENCE</scope>
    <source>
        <strain evidence="1">Doubled-haploid Pahang</strain>
    </source>
</reference>
<dbReference type="PANTHER" id="PTHR35631">
    <property type="entry name" value="OS08G0114150 PROTEIN"/>
    <property type="match status" value="1"/>
</dbReference>
<dbReference type="EMBL" id="HG996469">
    <property type="protein sequence ID" value="CAG1841795.1"/>
    <property type="molecule type" value="Genomic_DNA"/>
</dbReference>
<gene>
    <name evidence="1" type="ORF">GSMUA_115900.1</name>
</gene>
<protein>
    <submittedName>
        <fullName evidence="1">(wild Malaysian banana) hypothetical protein</fullName>
    </submittedName>
</protein>
<evidence type="ECO:0000313" key="1">
    <source>
        <dbReference type="EMBL" id="CAG1841795.1"/>
    </source>
</evidence>
<sequence>YLIRGSSIHYDIKLIYCGGGPITVACHWGSRASPRRCTIAQAWRTLTKPHV</sequence>
<name>A0A8D7F3J9_MUSAM</name>
<organism evidence="1">
    <name type="scientific">Musa acuminata subsp. malaccensis</name>
    <name type="common">Wild banana</name>
    <name type="synonym">Musa malaccensis</name>
    <dbReference type="NCBI Taxonomy" id="214687"/>
    <lineage>
        <taxon>Eukaryota</taxon>
        <taxon>Viridiplantae</taxon>
        <taxon>Streptophyta</taxon>
        <taxon>Embryophyta</taxon>
        <taxon>Tracheophyta</taxon>
        <taxon>Spermatophyta</taxon>
        <taxon>Magnoliopsida</taxon>
        <taxon>Liliopsida</taxon>
        <taxon>Zingiberales</taxon>
        <taxon>Musaceae</taxon>
        <taxon>Musa</taxon>
    </lineage>
</organism>